<comment type="function">
    <text evidence="11">Component of the F(0) channel, it forms part of the peripheral stalk, linking F(1) to F(0). The b'-subunit is a diverged and duplicated form of b found in plants and photosynthetic bacteria.</text>
</comment>
<proteinExistence type="inferred from homology"/>
<dbReference type="GO" id="GO:0046933">
    <property type="term" value="F:proton-transporting ATP synthase activity, rotational mechanism"/>
    <property type="evidence" value="ECO:0007669"/>
    <property type="project" value="UniProtKB-UniRule"/>
</dbReference>
<dbReference type="OrthoDB" id="122870at2"/>
<dbReference type="InterPro" id="IPR050059">
    <property type="entry name" value="ATP_synthase_B_chain"/>
</dbReference>
<sequence>MDDLLRQLGDLLLGAVPTIIIFVFLVLAYRWIVYRPLLRTLAARREHTVGAVEKAHAAIAAADARTQEYEAKLRAARAEIFRRREQRVQQWNAERESALASARSAAQERVRQAHGAIEAQAAGAREEIEATADQLAAQVLAAVLPSQAVVAEGAH</sequence>
<evidence type="ECO:0000256" key="14">
    <source>
        <dbReference type="RuleBase" id="RU003848"/>
    </source>
</evidence>
<accession>A0A372ILL3</accession>
<dbReference type="HAMAP" id="MF_01398">
    <property type="entry name" value="ATP_synth_b_bprime"/>
    <property type="match status" value="1"/>
</dbReference>
<dbReference type="GO" id="GO:0046961">
    <property type="term" value="F:proton-transporting ATPase activity, rotational mechanism"/>
    <property type="evidence" value="ECO:0007669"/>
    <property type="project" value="TreeGrafter"/>
</dbReference>
<dbReference type="RefSeq" id="WP_117302458.1">
    <property type="nucleotide sequence ID" value="NZ_QVQT02000006.1"/>
</dbReference>
<keyword evidence="6 13" id="KW-1133">Transmembrane helix</keyword>
<keyword evidence="9 13" id="KW-0066">ATP synthesis</keyword>
<keyword evidence="7 13" id="KW-0406">Ion transport</keyword>
<dbReference type="PANTHER" id="PTHR33445:SF2">
    <property type="entry name" value="ATP SYNTHASE SUBUNIT B', CHLOROPLASTIC"/>
    <property type="match status" value="1"/>
</dbReference>
<comment type="subunit">
    <text evidence="13">F-type ATPases have 2 components, F(1) - the catalytic core - and F(0) - the membrane proton channel. F(1) has five subunits: alpha(3), beta(3), gamma(1), delta(1), epsilon(1). F(0) has three main subunits: a(1), b(2) and c(10-14). The alpha and beta chains form an alternating ring which encloses part of the gamma chain. F(1) is attached to F(0) by a central stalk formed by the gamma and epsilon chains, while a peripheral stalk is formed by the delta and b chains.</text>
</comment>
<comment type="caution">
    <text evidence="15">The sequence shown here is derived from an EMBL/GenBank/DDBJ whole genome shotgun (WGS) entry which is preliminary data.</text>
</comment>
<protein>
    <recommendedName>
        <fullName evidence="13">ATP synthase subunit b</fullName>
    </recommendedName>
    <alternativeName>
        <fullName evidence="13">ATP synthase F(0) sector subunit b</fullName>
    </alternativeName>
    <alternativeName>
        <fullName evidence="13">ATPase subunit I</fullName>
    </alternativeName>
    <alternativeName>
        <fullName evidence="13">F-type ATPase subunit b</fullName>
        <shortName evidence="13">F-ATPase subunit b</shortName>
    </alternativeName>
</protein>
<evidence type="ECO:0000256" key="13">
    <source>
        <dbReference type="HAMAP-Rule" id="MF_01398"/>
    </source>
</evidence>
<evidence type="ECO:0000256" key="8">
    <source>
        <dbReference type="ARBA" id="ARBA00023136"/>
    </source>
</evidence>
<keyword evidence="8 13" id="KW-0472">Membrane</keyword>
<evidence type="ECO:0000256" key="9">
    <source>
        <dbReference type="ARBA" id="ARBA00023310"/>
    </source>
</evidence>
<dbReference type="GO" id="GO:0045259">
    <property type="term" value="C:proton-transporting ATP synthase complex"/>
    <property type="evidence" value="ECO:0007669"/>
    <property type="project" value="UniProtKB-KW"/>
</dbReference>
<evidence type="ECO:0000256" key="11">
    <source>
        <dbReference type="ARBA" id="ARBA00025614"/>
    </source>
</evidence>
<feature type="transmembrane region" description="Helical" evidence="13">
    <location>
        <begin position="12"/>
        <end position="32"/>
    </location>
</feature>
<dbReference type="EMBL" id="QVQT01000006">
    <property type="protein sequence ID" value="RFU15453.1"/>
    <property type="molecule type" value="Genomic_DNA"/>
</dbReference>
<dbReference type="AlphaFoldDB" id="A0A372ILL3"/>
<keyword evidence="5 13" id="KW-0375">Hydrogen ion transport</keyword>
<evidence type="ECO:0000256" key="1">
    <source>
        <dbReference type="ARBA" id="ARBA00005513"/>
    </source>
</evidence>
<evidence type="ECO:0000313" key="15">
    <source>
        <dbReference type="EMBL" id="RFU15453.1"/>
    </source>
</evidence>
<evidence type="ECO:0000256" key="2">
    <source>
        <dbReference type="ARBA" id="ARBA00022448"/>
    </source>
</evidence>
<keyword evidence="13" id="KW-1003">Cell membrane</keyword>
<evidence type="ECO:0000256" key="10">
    <source>
        <dbReference type="ARBA" id="ARBA00025198"/>
    </source>
</evidence>
<dbReference type="PANTHER" id="PTHR33445">
    <property type="entry name" value="ATP SYNTHASE SUBUNIT B', CHLOROPLASTIC"/>
    <property type="match status" value="1"/>
</dbReference>
<keyword evidence="3 13" id="KW-0138">CF(0)</keyword>
<evidence type="ECO:0000256" key="7">
    <source>
        <dbReference type="ARBA" id="ARBA00023065"/>
    </source>
</evidence>
<comment type="subcellular location">
    <subcellularLocation>
        <location evidence="13">Cell membrane</location>
        <topology evidence="13">Single-pass membrane protein</topology>
    </subcellularLocation>
    <subcellularLocation>
        <location evidence="12">Endomembrane system</location>
        <topology evidence="12">Single-pass membrane protein</topology>
    </subcellularLocation>
</comment>
<evidence type="ECO:0000256" key="12">
    <source>
        <dbReference type="ARBA" id="ARBA00037847"/>
    </source>
</evidence>
<evidence type="ECO:0000256" key="3">
    <source>
        <dbReference type="ARBA" id="ARBA00022547"/>
    </source>
</evidence>
<gene>
    <name evidence="13" type="primary">atpF</name>
    <name evidence="15" type="ORF">D0Y96_17495</name>
</gene>
<dbReference type="Proteomes" id="UP000264702">
    <property type="component" value="Unassembled WGS sequence"/>
</dbReference>
<evidence type="ECO:0000256" key="6">
    <source>
        <dbReference type="ARBA" id="ARBA00022989"/>
    </source>
</evidence>
<keyword evidence="2 13" id="KW-0813">Transport</keyword>
<organism evidence="15 16">
    <name type="scientific">Paracidobacterium acidisoli</name>
    <dbReference type="NCBI Taxonomy" id="2303751"/>
    <lineage>
        <taxon>Bacteria</taxon>
        <taxon>Pseudomonadati</taxon>
        <taxon>Acidobacteriota</taxon>
        <taxon>Terriglobia</taxon>
        <taxon>Terriglobales</taxon>
        <taxon>Acidobacteriaceae</taxon>
        <taxon>Paracidobacterium</taxon>
    </lineage>
</organism>
<dbReference type="InterPro" id="IPR002146">
    <property type="entry name" value="ATP_synth_b/b'su_bac/chlpt"/>
</dbReference>
<dbReference type="GO" id="GO:0005886">
    <property type="term" value="C:plasma membrane"/>
    <property type="evidence" value="ECO:0007669"/>
    <property type="project" value="UniProtKB-SubCell"/>
</dbReference>
<evidence type="ECO:0000256" key="4">
    <source>
        <dbReference type="ARBA" id="ARBA00022692"/>
    </source>
</evidence>
<name>A0A372ILL3_9BACT</name>
<comment type="similarity">
    <text evidence="1 13 14">Belongs to the ATPase B chain family.</text>
</comment>
<evidence type="ECO:0000256" key="5">
    <source>
        <dbReference type="ARBA" id="ARBA00022781"/>
    </source>
</evidence>
<keyword evidence="16" id="KW-1185">Reference proteome</keyword>
<dbReference type="GO" id="GO:0012505">
    <property type="term" value="C:endomembrane system"/>
    <property type="evidence" value="ECO:0007669"/>
    <property type="project" value="UniProtKB-SubCell"/>
</dbReference>
<reference evidence="15 16" key="1">
    <citation type="submission" date="2018-08" db="EMBL/GenBank/DDBJ databases">
        <title>Acidipila sp. 4G-K13, an acidobacterium isolated from forest soil.</title>
        <authorList>
            <person name="Gao Z.-H."/>
            <person name="Qiu L.-H."/>
        </authorList>
    </citation>
    <scope>NUCLEOTIDE SEQUENCE [LARGE SCALE GENOMIC DNA]</scope>
    <source>
        <strain evidence="15 16">4G-K13</strain>
    </source>
</reference>
<dbReference type="Pfam" id="PF00430">
    <property type="entry name" value="ATP-synt_B"/>
    <property type="match status" value="1"/>
</dbReference>
<keyword evidence="4 13" id="KW-0812">Transmembrane</keyword>
<comment type="function">
    <text evidence="10 13">F(1)F(0) ATP synthase produces ATP from ADP in the presence of a proton or sodium gradient. F-type ATPases consist of two structural domains, F(1) containing the extramembraneous catalytic core and F(0) containing the membrane proton channel, linked together by a central stalk and a peripheral stalk. During catalysis, ATP synthesis in the catalytic domain of F(1) is coupled via a rotary mechanism of the central stalk subunits to proton translocation.</text>
</comment>
<evidence type="ECO:0000313" key="16">
    <source>
        <dbReference type="Proteomes" id="UP000264702"/>
    </source>
</evidence>